<evidence type="ECO:0000313" key="1">
    <source>
        <dbReference type="EMBL" id="DAF59389.1"/>
    </source>
</evidence>
<accession>A0A8S5T7S2</accession>
<reference evidence="1" key="1">
    <citation type="journal article" date="2021" name="Proc. Natl. Acad. Sci. U.S.A.">
        <title>A Catalog of Tens of Thousands of Viruses from Human Metagenomes Reveals Hidden Associations with Chronic Diseases.</title>
        <authorList>
            <person name="Tisza M.J."/>
            <person name="Buck C.B."/>
        </authorList>
    </citation>
    <scope>NUCLEOTIDE SEQUENCE</scope>
    <source>
        <strain evidence="1">CtQQg4</strain>
    </source>
</reference>
<name>A0A8S5T7S2_9CAUD</name>
<sequence length="113" mass="13292">MTEAQINNSRKYLSSRIGKFSNWDNWLYKKETESLNYDLELWLKKTFPDYSYVSSQFCGGVDDDEEAYCVIAVLEKDLEVFTTTFLVGNNYHYTNTTHTSAVPMLMDYMKKLH</sequence>
<proteinExistence type="predicted"/>
<dbReference type="EMBL" id="BK032769">
    <property type="protein sequence ID" value="DAF59389.1"/>
    <property type="molecule type" value="Genomic_DNA"/>
</dbReference>
<organism evidence="1">
    <name type="scientific">Myoviridae sp. ctQQg4</name>
    <dbReference type="NCBI Taxonomy" id="2827686"/>
    <lineage>
        <taxon>Viruses</taxon>
        <taxon>Duplodnaviria</taxon>
        <taxon>Heunggongvirae</taxon>
        <taxon>Uroviricota</taxon>
        <taxon>Caudoviricetes</taxon>
    </lineage>
</organism>
<protein>
    <submittedName>
        <fullName evidence="1">Uncharacterized protein</fullName>
    </submittedName>
</protein>